<dbReference type="Pfam" id="PF07907">
    <property type="entry name" value="YibE_F"/>
    <property type="match status" value="1"/>
</dbReference>
<accession>A0A850QXK1</accession>
<dbReference type="RefSeq" id="WP_176942711.1">
    <property type="nucleotide sequence ID" value="NZ_JABZEC010000004.1"/>
</dbReference>
<feature type="transmembrane region" description="Helical" evidence="1">
    <location>
        <begin position="335"/>
        <end position="358"/>
    </location>
</feature>
<sequence length="364" mass="40360">MSKLRHFYWILGALVLLASGGAYWLQEQASQTVAVVEEAQVQHRQTVHSEYENHDQQVKQKLQLRLIHKVPVGQSRHLTLTNVYYESQATSNRYFVGSHLRLHYNSQAQNWQILGPQRSGVWLAFLAVIIIILLGWMQWSGLRALISVALNLACFVLALMWTTHLQNQQILLTASILAGVMTILTLGLIFGWSQQFAVTLGATLVSTGIAIGISVLVLQLSHDQGIYYETMDYGIQPFKLVFLAETILGVLGAVMDETGDITASMQQLLQEKATITRPALFRSGLNVGREILGPLINILFYIFLAELIPLVVLYLRNGNTLAFSLSRTMTLGYTQTVVSAIALVLAVPLTAGLAALWLRGSKKC</sequence>
<protein>
    <submittedName>
        <fullName evidence="2">YibE/F family protein</fullName>
    </submittedName>
</protein>
<proteinExistence type="predicted"/>
<dbReference type="PANTHER" id="PTHR41771:SF1">
    <property type="entry name" value="MEMBRANE PROTEIN"/>
    <property type="match status" value="1"/>
</dbReference>
<reference evidence="2 3" key="1">
    <citation type="submission" date="2020-06" db="EMBL/GenBank/DDBJ databases">
        <authorList>
            <person name="Kang J."/>
        </authorList>
    </citation>
    <scope>NUCLEOTIDE SEQUENCE [LARGE SCALE GENOMIC DNA]</scope>
    <source>
        <strain evidence="2 3">DCY120</strain>
    </source>
</reference>
<feature type="transmembrane region" description="Helical" evidence="1">
    <location>
        <begin position="120"/>
        <end position="139"/>
    </location>
</feature>
<feature type="transmembrane region" description="Helical" evidence="1">
    <location>
        <begin position="196"/>
        <end position="218"/>
    </location>
</feature>
<feature type="transmembrane region" description="Helical" evidence="1">
    <location>
        <begin position="145"/>
        <end position="163"/>
    </location>
</feature>
<feature type="transmembrane region" description="Helical" evidence="1">
    <location>
        <begin position="291"/>
        <end position="315"/>
    </location>
</feature>
<feature type="transmembrane region" description="Helical" evidence="1">
    <location>
        <begin position="6"/>
        <end position="25"/>
    </location>
</feature>
<keyword evidence="1" id="KW-0812">Transmembrane</keyword>
<evidence type="ECO:0000256" key="1">
    <source>
        <dbReference type="SAM" id="Phobius"/>
    </source>
</evidence>
<comment type="caution">
    <text evidence="2">The sequence shown here is derived from an EMBL/GenBank/DDBJ whole genome shotgun (WGS) entry which is preliminary data.</text>
</comment>
<dbReference type="EMBL" id="JABZEC010000004">
    <property type="protein sequence ID" value="NVY96544.1"/>
    <property type="molecule type" value="Genomic_DNA"/>
</dbReference>
<keyword evidence="1" id="KW-0472">Membrane</keyword>
<dbReference type="PANTHER" id="PTHR41771">
    <property type="entry name" value="MEMBRANE PROTEIN-RELATED"/>
    <property type="match status" value="1"/>
</dbReference>
<keyword evidence="3" id="KW-1185">Reference proteome</keyword>
<dbReference type="AlphaFoldDB" id="A0A850QXK1"/>
<evidence type="ECO:0000313" key="2">
    <source>
        <dbReference type="EMBL" id="NVY96544.1"/>
    </source>
</evidence>
<name>A0A850QXK1_9LACO</name>
<gene>
    <name evidence="2" type="ORF">HU830_05110</name>
</gene>
<dbReference type="InterPro" id="IPR012507">
    <property type="entry name" value="YibE_F"/>
</dbReference>
<keyword evidence="1" id="KW-1133">Transmembrane helix</keyword>
<organism evidence="2 3">
    <name type="scientific">Bombilactobacillus apium</name>
    <dbReference type="NCBI Taxonomy" id="2675299"/>
    <lineage>
        <taxon>Bacteria</taxon>
        <taxon>Bacillati</taxon>
        <taxon>Bacillota</taxon>
        <taxon>Bacilli</taxon>
        <taxon>Lactobacillales</taxon>
        <taxon>Lactobacillaceae</taxon>
        <taxon>Bombilactobacillus</taxon>
    </lineage>
</organism>
<feature type="transmembrane region" description="Helical" evidence="1">
    <location>
        <begin position="170"/>
        <end position="190"/>
    </location>
</feature>
<dbReference type="Proteomes" id="UP000563523">
    <property type="component" value="Unassembled WGS sequence"/>
</dbReference>
<evidence type="ECO:0000313" key="3">
    <source>
        <dbReference type="Proteomes" id="UP000563523"/>
    </source>
</evidence>